<accession>Q6BSJ1</accession>
<organism evidence="2 3">
    <name type="scientific">Debaryomyces hansenii (strain ATCC 36239 / CBS 767 / BCRC 21394 / JCM 1990 / NBRC 0083 / IGC 2968)</name>
    <name type="common">Yeast</name>
    <name type="synonym">Torulaspora hansenii</name>
    <dbReference type="NCBI Taxonomy" id="284592"/>
    <lineage>
        <taxon>Eukaryota</taxon>
        <taxon>Fungi</taxon>
        <taxon>Dikarya</taxon>
        <taxon>Ascomycota</taxon>
        <taxon>Saccharomycotina</taxon>
        <taxon>Pichiomycetes</taxon>
        <taxon>Debaryomycetaceae</taxon>
        <taxon>Debaryomyces</taxon>
    </lineage>
</organism>
<feature type="region of interest" description="Disordered" evidence="1">
    <location>
        <begin position="1"/>
        <end position="22"/>
    </location>
</feature>
<evidence type="ECO:0000313" key="2">
    <source>
        <dbReference type="EMBL" id="CAG86975.1"/>
    </source>
</evidence>
<dbReference type="RefSeq" id="XP_458829.1">
    <property type="nucleotide sequence ID" value="XM_458829.1"/>
</dbReference>
<dbReference type="HOGENOM" id="CLU_1234989_0_0_1"/>
<dbReference type="AlphaFoldDB" id="Q6BSJ1"/>
<evidence type="ECO:0000256" key="1">
    <source>
        <dbReference type="SAM" id="MobiDB-lite"/>
    </source>
</evidence>
<sequence>MAEKEHREDDDVHHLGSYHKKQKIAREGQEGIDNLNIIKLAYVGKEYDIDIANISDLELRAIKHGIIHNTKFACWIFELFKHNDIYKLCGYCVSKFISVDYVDYKLIEKYSPVYFNFPGVFSREVYEDLSEKYKYLKYAMKIGGASSNTHCIDEPEINMFKFAAKKNKRMYDEILEQAQKLGYFKKYYDMNGQITDETITFRDGYIEMKYDPEINYPFNITFSD</sequence>
<name>Q6BSJ1_DEBHA</name>
<reference evidence="2 3" key="1">
    <citation type="journal article" date="2004" name="Nature">
        <title>Genome evolution in yeasts.</title>
        <authorList>
            <consortium name="Genolevures"/>
            <person name="Dujon B."/>
            <person name="Sherman D."/>
            <person name="Fischer G."/>
            <person name="Durrens P."/>
            <person name="Casaregola S."/>
            <person name="Lafontaine I."/>
            <person name="de Montigny J."/>
            <person name="Marck C."/>
            <person name="Neuveglise C."/>
            <person name="Talla E."/>
            <person name="Goffard N."/>
            <person name="Frangeul L."/>
            <person name="Aigle M."/>
            <person name="Anthouard V."/>
            <person name="Babour A."/>
            <person name="Barbe V."/>
            <person name="Barnay S."/>
            <person name="Blanchin S."/>
            <person name="Beckerich J.M."/>
            <person name="Beyne E."/>
            <person name="Bleykasten C."/>
            <person name="Boisrame A."/>
            <person name="Boyer J."/>
            <person name="Cattolico L."/>
            <person name="Confanioleri F."/>
            <person name="de Daruvar A."/>
            <person name="Despons L."/>
            <person name="Fabre E."/>
            <person name="Fairhead C."/>
            <person name="Ferry-Dumazet H."/>
            <person name="Groppi A."/>
            <person name="Hantraye F."/>
            <person name="Hennequin C."/>
            <person name="Jauniaux N."/>
            <person name="Joyet P."/>
            <person name="Kachouri R."/>
            <person name="Kerrest A."/>
            <person name="Koszul R."/>
            <person name="Lemaire M."/>
            <person name="Lesur I."/>
            <person name="Ma L."/>
            <person name="Muller H."/>
            <person name="Nicaud J.M."/>
            <person name="Nikolski M."/>
            <person name="Oztas S."/>
            <person name="Ozier-Kalogeropoulos O."/>
            <person name="Pellenz S."/>
            <person name="Potier S."/>
            <person name="Richard G.F."/>
            <person name="Straub M.L."/>
            <person name="Suleau A."/>
            <person name="Swennene D."/>
            <person name="Tekaia F."/>
            <person name="Wesolowski-Louvel M."/>
            <person name="Westhof E."/>
            <person name="Wirth B."/>
            <person name="Zeniou-Meyer M."/>
            <person name="Zivanovic I."/>
            <person name="Bolotin-Fukuhara M."/>
            <person name="Thierry A."/>
            <person name="Bouchier C."/>
            <person name="Caudron B."/>
            <person name="Scarpelli C."/>
            <person name="Gaillardin C."/>
            <person name="Weissenbach J."/>
            <person name="Wincker P."/>
            <person name="Souciet J.L."/>
        </authorList>
    </citation>
    <scope>NUCLEOTIDE SEQUENCE [LARGE SCALE GENOMIC DNA]</scope>
    <source>
        <strain evidence="3">ATCC 36239 / CBS 767 / BCRC 21394 / JCM 1990 / NBRC 0083 / IGC 2968</strain>
    </source>
</reference>
<proteinExistence type="predicted"/>
<dbReference type="KEGG" id="dha:DEHA2D08470g"/>
<dbReference type="Proteomes" id="UP000000599">
    <property type="component" value="Chromosome D"/>
</dbReference>
<evidence type="ECO:0000313" key="3">
    <source>
        <dbReference type="Proteomes" id="UP000000599"/>
    </source>
</evidence>
<feature type="compositionally biased region" description="Basic and acidic residues" evidence="1">
    <location>
        <begin position="1"/>
        <end position="14"/>
    </location>
</feature>
<dbReference type="InParanoid" id="Q6BSJ1"/>
<dbReference type="OrthoDB" id="4097722at2759"/>
<keyword evidence="3" id="KW-1185">Reference proteome</keyword>
<protein>
    <submittedName>
        <fullName evidence="2">DEHA2D08470p</fullName>
    </submittedName>
</protein>
<dbReference type="EMBL" id="CR382136">
    <property type="protein sequence ID" value="CAG86975.1"/>
    <property type="molecule type" value="Genomic_DNA"/>
</dbReference>
<gene>
    <name evidence="2" type="ordered locus">DEHA2D08470g</name>
</gene>
<dbReference type="GeneID" id="2901466"/>